<dbReference type="PROSITE" id="PS50983">
    <property type="entry name" value="FE_B12_PBP"/>
    <property type="match status" value="1"/>
</dbReference>
<dbReference type="PANTHER" id="PTHR30532:SF1">
    <property type="entry name" value="IRON(3+)-HYDROXAMATE-BINDING PROTEIN FHUD"/>
    <property type="match status" value="1"/>
</dbReference>
<dbReference type="Proteomes" id="UP000242133">
    <property type="component" value="Unassembled WGS sequence"/>
</dbReference>
<keyword evidence="4" id="KW-0408">Iron</keyword>
<evidence type="ECO:0000313" key="9">
    <source>
        <dbReference type="Proteomes" id="UP000242133"/>
    </source>
</evidence>
<keyword evidence="3" id="KW-0813">Transport</keyword>
<evidence type="ECO:0000259" key="7">
    <source>
        <dbReference type="PROSITE" id="PS50983"/>
    </source>
</evidence>
<keyword evidence="4" id="KW-0406">Ion transport</keyword>
<keyword evidence="9" id="KW-1185">Reference proteome</keyword>
<protein>
    <submittedName>
        <fullName evidence="8">Iron complex transport system substrate-binding protein</fullName>
    </submittedName>
</protein>
<evidence type="ECO:0000256" key="4">
    <source>
        <dbReference type="ARBA" id="ARBA00022496"/>
    </source>
</evidence>
<evidence type="ECO:0000256" key="3">
    <source>
        <dbReference type="ARBA" id="ARBA00022448"/>
    </source>
</evidence>
<dbReference type="InterPro" id="IPR002491">
    <property type="entry name" value="ABC_transptr_periplasmic_BD"/>
</dbReference>
<feature type="chain" id="PRO_5015128024" evidence="6">
    <location>
        <begin position="24"/>
        <end position="304"/>
    </location>
</feature>
<comment type="caution">
    <text evidence="8">The sequence shown here is derived from an EMBL/GenBank/DDBJ whole genome shotgun (WGS) entry which is preliminary data.</text>
</comment>
<evidence type="ECO:0000256" key="5">
    <source>
        <dbReference type="ARBA" id="ARBA00022729"/>
    </source>
</evidence>
<keyword evidence="5 6" id="KW-0732">Signal</keyword>
<dbReference type="CDD" id="cd01146">
    <property type="entry name" value="FhuD"/>
    <property type="match status" value="1"/>
</dbReference>
<reference evidence="8 9" key="1">
    <citation type="submission" date="2018-03" db="EMBL/GenBank/DDBJ databases">
        <title>Genomic Encyclopedia of Archaeal and Bacterial Type Strains, Phase II (KMG-II): from individual species to whole genera.</title>
        <authorList>
            <person name="Goeker M."/>
        </authorList>
    </citation>
    <scope>NUCLEOTIDE SEQUENCE [LARGE SCALE GENOMIC DNA]</scope>
    <source>
        <strain evidence="8 9">DSM 17586</strain>
    </source>
</reference>
<dbReference type="Gene3D" id="3.40.50.1980">
    <property type="entry name" value="Nitrogenase molybdenum iron protein domain"/>
    <property type="match status" value="2"/>
</dbReference>
<feature type="signal peptide" evidence="6">
    <location>
        <begin position="1"/>
        <end position="23"/>
    </location>
</feature>
<dbReference type="AlphaFoldDB" id="A0A2P8EYT4"/>
<feature type="domain" description="Fe/B12 periplasmic-binding" evidence="7">
    <location>
        <begin position="42"/>
        <end position="303"/>
    </location>
</feature>
<organism evidence="8 9">
    <name type="scientific">Marinobacterium halophilum</name>
    <dbReference type="NCBI Taxonomy" id="267374"/>
    <lineage>
        <taxon>Bacteria</taxon>
        <taxon>Pseudomonadati</taxon>
        <taxon>Pseudomonadota</taxon>
        <taxon>Gammaproteobacteria</taxon>
        <taxon>Oceanospirillales</taxon>
        <taxon>Oceanospirillaceae</taxon>
        <taxon>Marinobacterium</taxon>
    </lineage>
</organism>
<evidence type="ECO:0000256" key="2">
    <source>
        <dbReference type="ARBA" id="ARBA00008814"/>
    </source>
</evidence>
<sequence>MYFQALNIILIVTLCVLSIPARAAVNVNDSRGVQSFDTPPQRVVALNWAVTEELIELGVTPIGVADTRGYRDWVVKPALPEGVTDVGRRDEPSLELLVALSPDLIIIGSQQQGLLDQLELIAPVLYFDNYRADHSNVAAVESSFLMLAKALGRESEAHVKLQQRDHRLDELSMRVKAHFAGVSPDVAVVRFGDAAYARVYGANSMVEAALDALGLSNALPQPVTTWGQVQKQVTDLAAVGDGVLLYIEPFPKRDQLFSMPLWQFMPFVKNDRLAAVKPVWTYGGALSIQHLAEAITAALLEVQP</sequence>
<accession>A0A2P8EYT4</accession>
<evidence type="ECO:0000256" key="1">
    <source>
        <dbReference type="ARBA" id="ARBA00004196"/>
    </source>
</evidence>
<dbReference type="EMBL" id="PYGI01000007">
    <property type="protein sequence ID" value="PSL14634.1"/>
    <property type="molecule type" value="Genomic_DNA"/>
</dbReference>
<dbReference type="GO" id="GO:0030288">
    <property type="term" value="C:outer membrane-bounded periplasmic space"/>
    <property type="evidence" value="ECO:0007669"/>
    <property type="project" value="TreeGrafter"/>
</dbReference>
<dbReference type="OrthoDB" id="6160519at2"/>
<dbReference type="PRINTS" id="PR01715">
    <property type="entry name" value="FERRIBNDNGPP"/>
</dbReference>
<comment type="similarity">
    <text evidence="2">Belongs to the bacterial solute-binding protein 8 family.</text>
</comment>
<gene>
    <name evidence="8" type="ORF">CLV44_10785</name>
</gene>
<dbReference type="InterPro" id="IPR051313">
    <property type="entry name" value="Bact_iron-sidero_bind"/>
</dbReference>
<dbReference type="PANTHER" id="PTHR30532">
    <property type="entry name" value="IRON III DICITRATE-BINDING PERIPLASMIC PROTEIN"/>
    <property type="match status" value="1"/>
</dbReference>
<name>A0A2P8EYT4_9GAMM</name>
<dbReference type="SUPFAM" id="SSF53807">
    <property type="entry name" value="Helical backbone' metal receptor"/>
    <property type="match status" value="1"/>
</dbReference>
<comment type="subcellular location">
    <subcellularLocation>
        <location evidence="1">Cell envelope</location>
    </subcellularLocation>
</comment>
<proteinExistence type="inferred from homology"/>
<dbReference type="Pfam" id="PF01497">
    <property type="entry name" value="Peripla_BP_2"/>
    <property type="match status" value="1"/>
</dbReference>
<evidence type="ECO:0000256" key="6">
    <source>
        <dbReference type="SAM" id="SignalP"/>
    </source>
</evidence>
<dbReference type="GO" id="GO:1901678">
    <property type="term" value="P:iron coordination entity transport"/>
    <property type="evidence" value="ECO:0007669"/>
    <property type="project" value="UniProtKB-ARBA"/>
</dbReference>
<keyword evidence="4" id="KW-0410">Iron transport</keyword>
<dbReference type="RefSeq" id="WP_106591278.1">
    <property type="nucleotide sequence ID" value="NZ_PYGI01000007.1"/>
</dbReference>
<evidence type="ECO:0000313" key="8">
    <source>
        <dbReference type="EMBL" id="PSL14634.1"/>
    </source>
</evidence>